<name>A0AAE4KXE9_ENTGA</name>
<keyword evidence="1" id="KW-1133">Transmembrane helix</keyword>
<dbReference type="RefSeq" id="WP_021150680.1">
    <property type="nucleotide sequence ID" value="NZ_CABEIK010000001.1"/>
</dbReference>
<protein>
    <submittedName>
        <fullName evidence="2">Uncharacterized protein</fullName>
    </submittedName>
</protein>
<comment type="caution">
    <text evidence="2">The sequence shown here is derived from an EMBL/GenBank/DDBJ whole genome shotgun (WGS) entry which is preliminary data.</text>
</comment>
<evidence type="ECO:0000313" key="3">
    <source>
        <dbReference type="Proteomes" id="UP001183682"/>
    </source>
</evidence>
<dbReference type="GeneID" id="93222893"/>
<sequence length="45" mass="4800">MIDQIIALIMASIFIGLVLELISKNTIIKSKLLLGQSLAVASSTK</sequence>
<evidence type="ECO:0000256" key="1">
    <source>
        <dbReference type="SAM" id="Phobius"/>
    </source>
</evidence>
<evidence type="ECO:0000313" key="2">
    <source>
        <dbReference type="EMBL" id="MDT2691909.1"/>
    </source>
</evidence>
<feature type="transmembrane region" description="Helical" evidence="1">
    <location>
        <begin position="6"/>
        <end position="23"/>
    </location>
</feature>
<keyword evidence="1" id="KW-0812">Transmembrane</keyword>
<accession>A0AAE4KXE9</accession>
<proteinExistence type="predicted"/>
<reference evidence="2" key="1">
    <citation type="submission" date="2023-03" db="EMBL/GenBank/DDBJ databases">
        <authorList>
            <person name="Shen W."/>
            <person name="Cai J."/>
        </authorList>
    </citation>
    <scope>NUCLEOTIDE SEQUENCE</scope>
    <source>
        <strain evidence="2">K69-2</strain>
    </source>
</reference>
<keyword evidence="1" id="KW-0472">Membrane</keyword>
<organism evidence="2 3">
    <name type="scientific">Enterococcus gallinarum</name>
    <dbReference type="NCBI Taxonomy" id="1353"/>
    <lineage>
        <taxon>Bacteria</taxon>
        <taxon>Bacillati</taxon>
        <taxon>Bacillota</taxon>
        <taxon>Bacilli</taxon>
        <taxon>Lactobacillales</taxon>
        <taxon>Enterococcaceae</taxon>
        <taxon>Enterococcus</taxon>
    </lineage>
</organism>
<dbReference type="Proteomes" id="UP001183682">
    <property type="component" value="Unassembled WGS sequence"/>
</dbReference>
<gene>
    <name evidence="2" type="ORF">P7E30_17180</name>
</gene>
<dbReference type="EMBL" id="JARPZN010000024">
    <property type="protein sequence ID" value="MDT2691909.1"/>
    <property type="molecule type" value="Genomic_DNA"/>
</dbReference>
<dbReference type="AlphaFoldDB" id="A0AAE4KXE9"/>